<feature type="transmembrane region" description="Helical" evidence="7">
    <location>
        <begin position="55"/>
        <end position="76"/>
    </location>
</feature>
<keyword evidence="6 7" id="KW-0472">Membrane</keyword>
<accession>A0A098M684</accession>
<feature type="transmembrane region" description="Helical" evidence="7">
    <location>
        <begin position="29"/>
        <end position="49"/>
    </location>
</feature>
<dbReference type="Pfam" id="PF04226">
    <property type="entry name" value="Transgly_assoc"/>
    <property type="match status" value="1"/>
</dbReference>
<dbReference type="eggNOG" id="COG2261">
    <property type="taxonomic scope" value="Bacteria"/>
</dbReference>
<keyword evidence="9" id="KW-1185">Reference proteome</keyword>
<dbReference type="AlphaFoldDB" id="A0A098M684"/>
<proteinExistence type="inferred from homology"/>
<dbReference type="Proteomes" id="UP000029734">
    <property type="component" value="Unassembled WGS sequence"/>
</dbReference>
<dbReference type="InterPro" id="IPR007341">
    <property type="entry name" value="Transgly_assoc"/>
</dbReference>
<evidence type="ECO:0000256" key="7">
    <source>
        <dbReference type="SAM" id="Phobius"/>
    </source>
</evidence>
<keyword evidence="5 7" id="KW-1133">Transmembrane helix</keyword>
<evidence type="ECO:0000256" key="3">
    <source>
        <dbReference type="ARBA" id="ARBA00022475"/>
    </source>
</evidence>
<comment type="caution">
    <text evidence="8">The sequence shown here is derived from an EMBL/GenBank/DDBJ whole genome shotgun (WGS) entry which is preliminary data.</text>
</comment>
<evidence type="ECO:0000256" key="1">
    <source>
        <dbReference type="ARBA" id="ARBA00004651"/>
    </source>
</evidence>
<dbReference type="EMBL" id="JQCR01000003">
    <property type="protein sequence ID" value="KGE18079.1"/>
    <property type="molecule type" value="Genomic_DNA"/>
</dbReference>
<evidence type="ECO:0000256" key="4">
    <source>
        <dbReference type="ARBA" id="ARBA00022692"/>
    </source>
</evidence>
<sequence length="85" mass="8985">MHLIWILVIGGLIGWFSGVLIGRDVPGGIIGNIITGFIGSWLGTELLGARGPIVGGFYIIPAIVGAILTLLILFAIGRSGNFRRR</sequence>
<gene>
    <name evidence="8" type="ORF">PWYN_26435</name>
</gene>
<dbReference type="GO" id="GO:0005886">
    <property type="term" value="C:plasma membrane"/>
    <property type="evidence" value="ECO:0007669"/>
    <property type="project" value="UniProtKB-SubCell"/>
</dbReference>
<dbReference type="RefSeq" id="WP_036657800.1">
    <property type="nucleotide sequence ID" value="NZ_JQCR01000003.1"/>
</dbReference>
<keyword evidence="3" id="KW-1003">Cell membrane</keyword>
<keyword evidence="4 7" id="KW-0812">Transmembrane</keyword>
<evidence type="ECO:0000256" key="2">
    <source>
        <dbReference type="ARBA" id="ARBA00011006"/>
    </source>
</evidence>
<evidence type="ECO:0000313" key="8">
    <source>
        <dbReference type="EMBL" id="KGE18079.1"/>
    </source>
</evidence>
<dbReference type="STRING" id="268407.PWYN_26435"/>
<evidence type="ECO:0000256" key="5">
    <source>
        <dbReference type="ARBA" id="ARBA00022989"/>
    </source>
</evidence>
<comment type="subcellular location">
    <subcellularLocation>
        <location evidence="1">Cell membrane</location>
        <topology evidence="1">Multi-pass membrane protein</topology>
    </subcellularLocation>
</comment>
<reference evidence="8 9" key="2">
    <citation type="submission" date="2014-10" db="EMBL/GenBank/DDBJ databases">
        <title>Comparative genomics of the Paenibacillus odorifer group.</title>
        <authorList>
            <person name="Tsai Y.-C."/>
            <person name="Martin N."/>
            <person name="Korlach J."/>
            <person name="Wiedmann M."/>
        </authorList>
    </citation>
    <scope>NUCLEOTIDE SEQUENCE [LARGE SCALE GENOMIC DNA]</scope>
    <source>
        <strain evidence="8 9">DSM 18334</strain>
    </source>
</reference>
<feature type="transmembrane region" description="Helical" evidence="7">
    <location>
        <begin position="6"/>
        <end position="22"/>
    </location>
</feature>
<comment type="similarity">
    <text evidence="2">Belongs to the UPF0410 family.</text>
</comment>
<evidence type="ECO:0000256" key="6">
    <source>
        <dbReference type="ARBA" id="ARBA00023136"/>
    </source>
</evidence>
<organism evidence="8 9">
    <name type="scientific">Paenibacillus wynnii</name>
    <dbReference type="NCBI Taxonomy" id="268407"/>
    <lineage>
        <taxon>Bacteria</taxon>
        <taxon>Bacillati</taxon>
        <taxon>Bacillota</taxon>
        <taxon>Bacilli</taxon>
        <taxon>Bacillales</taxon>
        <taxon>Paenibacillaceae</taxon>
        <taxon>Paenibacillus</taxon>
    </lineage>
</organism>
<protein>
    <submittedName>
        <fullName evidence="8">Transglycosylase</fullName>
    </submittedName>
</protein>
<name>A0A098M684_9BACL</name>
<dbReference type="OrthoDB" id="1632160at2"/>
<reference evidence="8 9" key="1">
    <citation type="submission" date="2014-08" db="EMBL/GenBank/DDBJ databases">
        <authorList>
            <person name="den Bakker H.C."/>
        </authorList>
    </citation>
    <scope>NUCLEOTIDE SEQUENCE [LARGE SCALE GENOMIC DNA]</scope>
    <source>
        <strain evidence="8 9">DSM 18334</strain>
    </source>
</reference>
<evidence type="ECO:0000313" key="9">
    <source>
        <dbReference type="Proteomes" id="UP000029734"/>
    </source>
</evidence>